<evidence type="ECO:0008006" key="4">
    <source>
        <dbReference type="Google" id="ProtNLM"/>
    </source>
</evidence>
<dbReference type="SUPFAM" id="SSF103515">
    <property type="entry name" value="Autotransporter"/>
    <property type="match status" value="1"/>
</dbReference>
<evidence type="ECO:0000313" key="3">
    <source>
        <dbReference type="Proteomes" id="UP001499915"/>
    </source>
</evidence>
<evidence type="ECO:0000313" key="2">
    <source>
        <dbReference type="EMBL" id="GAA0689882.1"/>
    </source>
</evidence>
<dbReference type="Pfam" id="PF05275">
    <property type="entry name" value="CopB"/>
    <property type="match status" value="1"/>
</dbReference>
<sequence length="237" mass="26866">MKLHLNWPPVALLASTLTPVLAQAGMNDDPILSMLNVKQLEAAYSEGDTRLKWNIEGWLGTDLHKLVLTSEGTRLEGSTEDNELRLLYRRAISPYWDLQLGWQHEPQAERRDDRALLGFSGTAPWFIETELNLLAGPGSDLTAELNVEREIRLTRKWVLNPEVGLTAHNFSDPDEHQGSGLADLDLELRLLWEVRPDFAPYVGVTWERKLGDSADLARASGHDVDETQWRLGLSFWF</sequence>
<evidence type="ECO:0000256" key="1">
    <source>
        <dbReference type="SAM" id="SignalP"/>
    </source>
</evidence>
<comment type="caution">
    <text evidence="2">The sequence shown here is derived from an EMBL/GenBank/DDBJ whole genome shotgun (WGS) entry which is preliminary data.</text>
</comment>
<dbReference type="InterPro" id="IPR007939">
    <property type="entry name" value="Cu-R_B_prcur"/>
</dbReference>
<dbReference type="InterPro" id="IPR036709">
    <property type="entry name" value="Autotransporte_beta_dom_sf"/>
</dbReference>
<keyword evidence="3" id="KW-1185">Reference proteome</keyword>
<protein>
    <recommendedName>
        <fullName evidence="4">Copper resistance protein B</fullName>
    </recommendedName>
</protein>
<organism evidence="2 3">
    <name type="scientific">Marinobacterium maritimum</name>
    <dbReference type="NCBI Taxonomy" id="500162"/>
    <lineage>
        <taxon>Bacteria</taxon>
        <taxon>Pseudomonadati</taxon>
        <taxon>Pseudomonadota</taxon>
        <taxon>Gammaproteobacteria</taxon>
        <taxon>Oceanospirillales</taxon>
        <taxon>Oceanospirillaceae</taxon>
        <taxon>Marinobacterium</taxon>
    </lineage>
</organism>
<reference evidence="2 3" key="1">
    <citation type="journal article" date="2019" name="Int. J. Syst. Evol. Microbiol.">
        <title>The Global Catalogue of Microorganisms (GCM) 10K type strain sequencing project: providing services to taxonomists for standard genome sequencing and annotation.</title>
        <authorList>
            <consortium name="The Broad Institute Genomics Platform"/>
            <consortium name="The Broad Institute Genome Sequencing Center for Infectious Disease"/>
            <person name="Wu L."/>
            <person name="Ma J."/>
        </authorList>
    </citation>
    <scope>NUCLEOTIDE SEQUENCE [LARGE SCALE GENOMIC DNA]</scope>
    <source>
        <strain evidence="2 3">JCM 15134</strain>
    </source>
</reference>
<name>A0ABN1I5D2_9GAMM</name>
<feature type="chain" id="PRO_5046533730" description="Copper resistance protein B" evidence="1">
    <location>
        <begin position="25"/>
        <end position="237"/>
    </location>
</feature>
<gene>
    <name evidence="2" type="ORF">GCM10009104_15530</name>
</gene>
<dbReference type="EMBL" id="BAAAET010000002">
    <property type="protein sequence ID" value="GAA0689882.1"/>
    <property type="molecule type" value="Genomic_DNA"/>
</dbReference>
<dbReference type="RefSeq" id="WP_343804620.1">
    <property type="nucleotide sequence ID" value="NZ_BAAAET010000002.1"/>
</dbReference>
<keyword evidence="1" id="KW-0732">Signal</keyword>
<dbReference type="Proteomes" id="UP001499915">
    <property type="component" value="Unassembled WGS sequence"/>
</dbReference>
<accession>A0ABN1I5D2</accession>
<feature type="signal peptide" evidence="1">
    <location>
        <begin position="1"/>
        <end position="24"/>
    </location>
</feature>
<proteinExistence type="predicted"/>